<feature type="transmembrane region" description="Helical" evidence="7">
    <location>
        <begin position="168"/>
        <end position="191"/>
    </location>
</feature>
<sequence length="305" mass="34849" precursor="true">MEIYMKIDTNAVVKDKKYKKRDYMGLVYVAPWVIGLLIFQAYPFISSLIYSFTKYNIASMEFIGFDNYIRLFKIDKEFYKSVFVTFGYVFMTVPGKLIMAMIVALILNQKLKGINIVRTIYYIPSLMGGSIAVSILWKLMFMSDGVINKMLAQVGIVGPNWIGDPKTALPTICLLEIWQFGSSMVLLLAALKAVPKELYEAASVDGANKWRMYWKITFPAISPILFFNLIMQTIQAFQNFTSAFVITNGGPNKSTYVLGMKLYTEAFSNFKMGYASAVSWVMFVLIMIMTIVLFKTSNRWVHYDD</sequence>
<evidence type="ECO:0000256" key="6">
    <source>
        <dbReference type="ARBA" id="ARBA00023136"/>
    </source>
</evidence>
<dbReference type="eggNOG" id="COG1175">
    <property type="taxonomic scope" value="Bacteria"/>
</dbReference>
<dbReference type="KEGG" id="cpy:Cphy_0620"/>
<comment type="similarity">
    <text evidence="7">Belongs to the binding-protein-dependent transport system permease family.</text>
</comment>
<evidence type="ECO:0000259" key="8">
    <source>
        <dbReference type="PROSITE" id="PS50928"/>
    </source>
</evidence>
<dbReference type="SUPFAM" id="SSF161098">
    <property type="entry name" value="MetI-like"/>
    <property type="match status" value="1"/>
</dbReference>
<dbReference type="PANTHER" id="PTHR30193">
    <property type="entry name" value="ABC TRANSPORTER PERMEASE PROTEIN"/>
    <property type="match status" value="1"/>
</dbReference>
<keyword evidence="6 7" id="KW-0472">Membrane</keyword>
<accession>A9KJ08</accession>
<dbReference type="CDD" id="cd06261">
    <property type="entry name" value="TM_PBP2"/>
    <property type="match status" value="1"/>
</dbReference>
<dbReference type="InterPro" id="IPR000515">
    <property type="entry name" value="MetI-like"/>
</dbReference>
<dbReference type="EMBL" id="CP000885">
    <property type="protein sequence ID" value="ABX41007.1"/>
    <property type="molecule type" value="Genomic_DNA"/>
</dbReference>
<dbReference type="Proteomes" id="UP000000370">
    <property type="component" value="Chromosome"/>
</dbReference>
<reference evidence="10" key="1">
    <citation type="submission" date="2007-11" db="EMBL/GenBank/DDBJ databases">
        <title>Complete genome sequence of Clostridium phytofermentans ISDg.</title>
        <authorList>
            <person name="Leschine S.B."/>
            <person name="Warnick T.A."/>
            <person name="Blanchard J.L."/>
            <person name="Schnell D.J."/>
            <person name="Petit E.L."/>
            <person name="LaTouf W.G."/>
            <person name="Copeland A."/>
            <person name="Lucas S."/>
            <person name="Lapidus A."/>
            <person name="Barry K."/>
            <person name="Glavina del Rio T."/>
            <person name="Dalin E."/>
            <person name="Tice H."/>
            <person name="Pitluck S."/>
            <person name="Kiss H."/>
            <person name="Brettin T."/>
            <person name="Bruce D."/>
            <person name="Detter J.C."/>
            <person name="Han C."/>
            <person name="Kuske C."/>
            <person name="Schmutz J."/>
            <person name="Larimer F."/>
            <person name="Land M."/>
            <person name="Hauser L."/>
            <person name="Kyrpides N."/>
            <person name="Kim E.A."/>
            <person name="Richardson P."/>
        </authorList>
    </citation>
    <scope>NUCLEOTIDE SEQUENCE [LARGE SCALE GENOMIC DNA]</scope>
    <source>
        <strain evidence="10">ATCC 700394 / DSM 18823 / ISDg</strain>
    </source>
</reference>
<gene>
    <name evidence="9" type="ordered locus">Cphy_0620</name>
</gene>
<dbReference type="HOGENOM" id="CLU_016047_0_2_9"/>
<feature type="transmembrane region" description="Helical" evidence="7">
    <location>
        <begin position="23"/>
        <end position="45"/>
    </location>
</feature>
<dbReference type="Gene3D" id="1.10.3720.10">
    <property type="entry name" value="MetI-like"/>
    <property type="match status" value="1"/>
</dbReference>
<feature type="transmembrane region" description="Helical" evidence="7">
    <location>
        <begin position="272"/>
        <end position="294"/>
    </location>
</feature>
<feature type="transmembrane region" description="Helical" evidence="7">
    <location>
        <begin position="86"/>
        <end position="107"/>
    </location>
</feature>
<feature type="transmembrane region" description="Helical" evidence="7">
    <location>
        <begin position="212"/>
        <end position="231"/>
    </location>
</feature>
<evidence type="ECO:0000256" key="3">
    <source>
        <dbReference type="ARBA" id="ARBA00022475"/>
    </source>
</evidence>
<evidence type="ECO:0000313" key="10">
    <source>
        <dbReference type="Proteomes" id="UP000000370"/>
    </source>
</evidence>
<comment type="subcellular location">
    <subcellularLocation>
        <location evidence="1 7">Cell membrane</location>
        <topology evidence="1 7">Multi-pass membrane protein</topology>
    </subcellularLocation>
</comment>
<evidence type="ECO:0000256" key="7">
    <source>
        <dbReference type="RuleBase" id="RU363032"/>
    </source>
</evidence>
<dbReference type="PANTHER" id="PTHR30193:SF1">
    <property type="entry name" value="ABC TRANSPORTER PERMEASE PROTEIN YESP-RELATED"/>
    <property type="match status" value="1"/>
</dbReference>
<keyword evidence="2 7" id="KW-0813">Transport</keyword>
<keyword evidence="10" id="KW-1185">Reference proteome</keyword>
<proteinExistence type="inferred from homology"/>
<dbReference type="SUPFAM" id="SSF160964">
    <property type="entry name" value="MalF N-terminal region-like"/>
    <property type="match status" value="1"/>
</dbReference>
<keyword evidence="5 7" id="KW-1133">Transmembrane helix</keyword>
<keyword evidence="4 7" id="KW-0812">Transmembrane</keyword>
<feature type="transmembrane region" description="Helical" evidence="7">
    <location>
        <begin position="119"/>
        <end position="140"/>
    </location>
</feature>
<dbReference type="PROSITE" id="PS50928">
    <property type="entry name" value="ABC_TM1"/>
    <property type="match status" value="1"/>
</dbReference>
<protein>
    <submittedName>
        <fullName evidence="9">Binding-protein-dependent transport systems inner membrane component</fullName>
    </submittedName>
</protein>
<dbReference type="GO" id="GO:0005886">
    <property type="term" value="C:plasma membrane"/>
    <property type="evidence" value="ECO:0007669"/>
    <property type="project" value="UniProtKB-SubCell"/>
</dbReference>
<organism evidence="9 10">
    <name type="scientific">Lachnoclostridium phytofermentans (strain ATCC 700394 / DSM 18823 / ISDg)</name>
    <name type="common">Clostridium phytofermentans</name>
    <dbReference type="NCBI Taxonomy" id="357809"/>
    <lineage>
        <taxon>Bacteria</taxon>
        <taxon>Bacillati</taxon>
        <taxon>Bacillota</taxon>
        <taxon>Clostridia</taxon>
        <taxon>Lachnospirales</taxon>
        <taxon>Lachnospiraceae</taxon>
    </lineage>
</organism>
<dbReference type="GO" id="GO:0055085">
    <property type="term" value="P:transmembrane transport"/>
    <property type="evidence" value="ECO:0007669"/>
    <property type="project" value="InterPro"/>
</dbReference>
<keyword evidence="3" id="KW-1003">Cell membrane</keyword>
<name>A9KJ08_LACP7</name>
<dbReference type="Pfam" id="PF00528">
    <property type="entry name" value="BPD_transp_1"/>
    <property type="match status" value="1"/>
</dbReference>
<dbReference type="STRING" id="357809.Cphy_0620"/>
<evidence type="ECO:0000256" key="4">
    <source>
        <dbReference type="ARBA" id="ARBA00022692"/>
    </source>
</evidence>
<evidence type="ECO:0000256" key="5">
    <source>
        <dbReference type="ARBA" id="ARBA00022989"/>
    </source>
</evidence>
<dbReference type="InterPro" id="IPR051393">
    <property type="entry name" value="ABC_transporter_permease"/>
</dbReference>
<evidence type="ECO:0000313" key="9">
    <source>
        <dbReference type="EMBL" id="ABX41007.1"/>
    </source>
</evidence>
<dbReference type="InterPro" id="IPR035906">
    <property type="entry name" value="MetI-like_sf"/>
</dbReference>
<evidence type="ECO:0000256" key="2">
    <source>
        <dbReference type="ARBA" id="ARBA00022448"/>
    </source>
</evidence>
<feature type="domain" description="ABC transmembrane type-1" evidence="8">
    <location>
        <begin position="82"/>
        <end position="293"/>
    </location>
</feature>
<dbReference type="AlphaFoldDB" id="A9KJ08"/>
<evidence type="ECO:0000256" key="1">
    <source>
        <dbReference type="ARBA" id="ARBA00004651"/>
    </source>
</evidence>